<keyword evidence="3" id="KW-0547">Nucleotide-binding</keyword>
<dbReference type="RefSeq" id="WP_008752624.1">
    <property type="nucleotide sequence ID" value="NZ_GL622296.1"/>
</dbReference>
<dbReference type="InterPro" id="IPR013563">
    <property type="entry name" value="Oligopep_ABC_C"/>
</dbReference>
<dbReference type="PANTHER" id="PTHR43776:SF7">
    <property type="entry name" value="D,D-DIPEPTIDE TRANSPORT ATP-BINDING PROTEIN DDPF-RELATED"/>
    <property type="match status" value="1"/>
</dbReference>
<proteinExistence type="inferred from homology"/>
<accession>E6LSD0</accession>
<evidence type="ECO:0000256" key="3">
    <source>
        <dbReference type="ARBA" id="ARBA00022741"/>
    </source>
</evidence>
<keyword evidence="2" id="KW-0813">Transport</keyword>
<dbReference type="HOGENOM" id="CLU_000604_1_23_9"/>
<evidence type="ECO:0000259" key="5">
    <source>
        <dbReference type="PROSITE" id="PS50893"/>
    </source>
</evidence>
<dbReference type="SUPFAM" id="SSF52540">
    <property type="entry name" value="P-loop containing nucleoside triphosphate hydrolases"/>
    <property type="match status" value="1"/>
</dbReference>
<dbReference type="CDD" id="cd03257">
    <property type="entry name" value="ABC_NikE_OppD_transporters"/>
    <property type="match status" value="1"/>
</dbReference>
<dbReference type="PROSITE" id="PS00211">
    <property type="entry name" value="ABC_TRANSPORTER_1"/>
    <property type="match status" value="1"/>
</dbReference>
<dbReference type="InterPro" id="IPR017871">
    <property type="entry name" value="ABC_transporter-like_CS"/>
</dbReference>
<dbReference type="PANTHER" id="PTHR43776">
    <property type="entry name" value="TRANSPORT ATP-BINDING PROTEIN"/>
    <property type="match status" value="1"/>
</dbReference>
<evidence type="ECO:0000256" key="2">
    <source>
        <dbReference type="ARBA" id="ARBA00022448"/>
    </source>
</evidence>
<dbReference type="InterPro" id="IPR027417">
    <property type="entry name" value="P-loop_NTPase"/>
</dbReference>
<dbReference type="GO" id="GO:0005524">
    <property type="term" value="F:ATP binding"/>
    <property type="evidence" value="ECO:0007669"/>
    <property type="project" value="UniProtKB-KW"/>
</dbReference>
<dbReference type="FunFam" id="3.40.50.300:FF:000016">
    <property type="entry name" value="Oligopeptide ABC transporter ATP-binding component"/>
    <property type="match status" value="1"/>
</dbReference>
<dbReference type="InterPro" id="IPR050319">
    <property type="entry name" value="ABC_transp_ATP-bind"/>
</dbReference>
<dbReference type="PROSITE" id="PS50893">
    <property type="entry name" value="ABC_TRANSPORTER_2"/>
    <property type="match status" value="1"/>
</dbReference>
<protein>
    <submittedName>
        <fullName evidence="6">ABC transporter, ATP-binding protein</fullName>
    </submittedName>
</protein>
<gene>
    <name evidence="6" type="ORF">HMPREF0381_2865</name>
</gene>
<evidence type="ECO:0000313" key="7">
    <source>
        <dbReference type="Proteomes" id="UP000003434"/>
    </source>
</evidence>
<organism evidence="6 7">
    <name type="scientific">Lachnoanaerobaculum saburreum DSM 3986</name>
    <dbReference type="NCBI Taxonomy" id="887325"/>
    <lineage>
        <taxon>Bacteria</taxon>
        <taxon>Bacillati</taxon>
        <taxon>Bacillota</taxon>
        <taxon>Clostridia</taxon>
        <taxon>Lachnospirales</taxon>
        <taxon>Lachnospiraceae</taxon>
        <taxon>Lachnoanaerobaculum</taxon>
    </lineage>
</organism>
<dbReference type="Gene3D" id="3.40.50.300">
    <property type="entry name" value="P-loop containing nucleotide triphosphate hydrolases"/>
    <property type="match status" value="1"/>
</dbReference>
<dbReference type="InterPro" id="IPR003439">
    <property type="entry name" value="ABC_transporter-like_ATP-bd"/>
</dbReference>
<dbReference type="Proteomes" id="UP000003434">
    <property type="component" value="Unassembled WGS sequence"/>
</dbReference>
<feature type="domain" description="ABC transporter" evidence="5">
    <location>
        <begin position="6"/>
        <end position="279"/>
    </location>
</feature>
<evidence type="ECO:0000256" key="1">
    <source>
        <dbReference type="ARBA" id="ARBA00005417"/>
    </source>
</evidence>
<dbReference type="SMART" id="SM00382">
    <property type="entry name" value="AAA"/>
    <property type="match status" value="1"/>
</dbReference>
<comment type="similarity">
    <text evidence="1">Belongs to the ABC transporter superfamily.</text>
</comment>
<sequence>MSEKIIKVEHLQQFFPAGGFGKNKKYVRAVDDVSFYIEKGETLGLVGESGCGKTTTGRSLLRLYEPTDGRIIYNNNVLFDSGKVPVVDDDGNDIIENGVPKLGKKTAVNMAQYRKKLQIVFQDPYASLDPRMTVGDIIGEAIDINKIADSKKDRQDRIIEVLRTVGLNSEHANRYPHEFSGGQRQRVGIARALVVNPDFIVADEPVSALDVSIQAQVVNMFEDLQKDRGLTYLFIAHDLSIVNHISNRIGVMYLGRMVELAESAEIIFRPLHPYTRSLISAIPIADPKLARERTRIVLEGEVPSPLNPPSGCHFRTRCKYATEQCAMEVPKWREMEKGHFVACHNIEIMLPQSHRL</sequence>
<dbReference type="GO" id="GO:0055085">
    <property type="term" value="P:transmembrane transport"/>
    <property type="evidence" value="ECO:0007669"/>
    <property type="project" value="UniProtKB-ARBA"/>
</dbReference>
<dbReference type="NCBIfam" id="TIGR01727">
    <property type="entry name" value="oligo_HPY"/>
    <property type="match status" value="1"/>
</dbReference>
<name>E6LSD0_9FIRM</name>
<dbReference type="InterPro" id="IPR003593">
    <property type="entry name" value="AAA+_ATPase"/>
</dbReference>
<dbReference type="eggNOG" id="COG4608">
    <property type="taxonomic scope" value="Bacteria"/>
</dbReference>
<comment type="caution">
    <text evidence="6">The sequence shown here is derived from an EMBL/GenBank/DDBJ whole genome shotgun (WGS) entry which is preliminary data.</text>
</comment>
<evidence type="ECO:0000256" key="4">
    <source>
        <dbReference type="ARBA" id="ARBA00022840"/>
    </source>
</evidence>
<dbReference type="AlphaFoldDB" id="E6LSD0"/>
<keyword evidence="4 6" id="KW-0067">ATP-binding</keyword>
<dbReference type="Pfam" id="PF08352">
    <property type="entry name" value="oligo_HPY"/>
    <property type="match status" value="1"/>
</dbReference>
<dbReference type="GO" id="GO:0016887">
    <property type="term" value="F:ATP hydrolysis activity"/>
    <property type="evidence" value="ECO:0007669"/>
    <property type="project" value="InterPro"/>
</dbReference>
<dbReference type="GO" id="GO:0015833">
    <property type="term" value="P:peptide transport"/>
    <property type="evidence" value="ECO:0007669"/>
    <property type="project" value="InterPro"/>
</dbReference>
<reference evidence="6 7" key="1">
    <citation type="submission" date="2010-12" db="EMBL/GenBank/DDBJ databases">
        <authorList>
            <person name="Muzny D."/>
            <person name="Qin X."/>
            <person name="Deng J."/>
            <person name="Jiang H."/>
            <person name="Liu Y."/>
            <person name="Qu J."/>
            <person name="Song X.-Z."/>
            <person name="Zhang L."/>
            <person name="Thornton R."/>
            <person name="Coyle M."/>
            <person name="Francisco L."/>
            <person name="Jackson L."/>
            <person name="Javaid M."/>
            <person name="Korchina V."/>
            <person name="Kovar C."/>
            <person name="Mata R."/>
            <person name="Mathew T."/>
            <person name="Ngo R."/>
            <person name="Nguyen L."/>
            <person name="Nguyen N."/>
            <person name="Okwuonu G."/>
            <person name="Ongeri F."/>
            <person name="Pham C."/>
            <person name="Simmons D."/>
            <person name="Wilczek-Boney K."/>
            <person name="Hale W."/>
            <person name="Jakkamsetti A."/>
            <person name="Pham P."/>
            <person name="Ruth R."/>
            <person name="San Lucas F."/>
            <person name="Warren J."/>
            <person name="Zhang J."/>
            <person name="Zhao Z."/>
            <person name="Zhou C."/>
            <person name="Zhu D."/>
            <person name="Lee S."/>
            <person name="Bess C."/>
            <person name="Blankenburg K."/>
            <person name="Forbes L."/>
            <person name="Fu Q."/>
            <person name="Gubbala S."/>
            <person name="Hirani K."/>
            <person name="Jayaseelan J.C."/>
            <person name="Lara F."/>
            <person name="Munidasa M."/>
            <person name="Palculict T."/>
            <person name="Patil S."/>
            <person name="Pu L.-L."/>
            <person name="Saada N."/>
            <person name="Tang L."/>
            <person name="Weissenberger G."/>
            <person name="Zhu Y."/>
            <person name="Hemphill L."/>
            <person name="Shang Y."/>
            <person name="Youmans B."/>
            <person name="Ayvaz T."/>
            <person name="Ross M."/>
            <person name="Santibanez J."/>
            <person name="Aqrawi P."/>
            <person name="Gross S."/>
            <person name="Joshi V."/>
            <person name="Fowler G."/>
            <person name="Nazareth L."/>
            <person name="Reid J."/>
            <person name="Worley K."/>
            <person name="Petrosino J."/>
            <person name="Highlander S."/>
            <person name="Gibbs R."/>
        </authorList>
    </citation>
    <scope>NUCLEOTIDE SEQUENCE [LARGE SCALE GENOMIC DNA]</scope>
    <source>
        <strain evidence="6 7">DSM 3986</strain>
    </source>
</reference>
<dbReference type="Pfam" id="PF00005">
    <property type="entry name" value="ABC_tran"/>
    <property type="match status" value="1"/>
</dbReference>
<evidence type="ECO:0000313" key="6">
    <source>
        <dbReference type="EMBL" id="EFU75227.1"/>
    </source>
</evidence>
<dbReference type="EMBL" id="AEPW01000113">
    <property type="protein sequence ID" value="EFU75227.1"/>
    <property type="molecule type" value="Genomic_DNA"/>
</dbReference>